<name>A0A437LAI5_9BURK</name>
<feature type="signal peptide" evidence="4">
    <location>
        <begin position="1"/>
        <end position="20"/>
    </location>
</feature>
<dbReference type="RefSeq" id="WP_127684214.1">
    <property type="nucleotide sequence ID" value="NZ_SACM01000006.1"/>
</dbReference>
<dbReference type="SUPFAM" id="SSF53474">
    <property type="entry name" value="alpha/beta-Hydrolases"/>
    <property type="match status" value="1"/>
</dbReference>
<evidence type="ECO:0000256" key="1">
    <source>
        <dbReference type="ARBA" id="ARBA00022801"/>
    </source>
</evidence>
<dbReference type="EMBL" id="SACM01000006">
    <property type="protein sequence ID" value="RVT82406.1"/>
    <property type="molecule type" value="Genomic_DNA"/>
</dbReference>
<dbReference type="OrthoDB" id="9805123at2"/>
<accession>A0A437LAI5</accession>
<dbReference type="Pfam" id="PF03403">
    <property type="entry name" value="PAF-AH_p_II"/>
    <property type="match status" value="1"/>
</dbReference>
<feature type="chain" id="PRO_5019230182" evidence="4">
    <location>
        <begin position="21"/>
        <end position="324"/>
    </location>
</feature>
<keyword evidence="1 5" id="KW-0378">Hydrolase</keyword>
<evidence type="ECO:0000313" key="6">
    <source>
        <dbReference type="Proteomes" id="UP000288587"/>
    </source>
</evidence>
<dbReference type="Gene3D" id="3.40.50.1820">
    <property type="entry name" value="alpha/beta hydrolase"/>
    <property type="match status" value="1"/>
</dbReference>
<proteinExistence type="predicted"/>
<evidence type="ECO:0000256" key="2">
    <source>
        <dbReference type="ARBA" id="ARBA00022963"/>
    </source>
</evidence>
<protein>
    <submittedName>
        <fullName evidence="5">Acetylhydrolase</fullName>
    </submittedName>
</protein>
<evidence type="ECO:0000313" key="5">
    <source>
        <dbReference type="EMBL" id="RVT82406.1"/>
    </source>
</evidence>
<comment type="caution">
    <text evidence="5">The sequence shown here is derived from an EMBL/GenBank/DDBJ whole genome shotgun (WGS) entry which is preliminary data.</text>
</comment>
<dbReference type="GO" id="GO:0016042">
    <property type="term" value="P:lipid catabolic process"/>
    <property type="evidence" value="ECO:0007669"/>
    <property type="project" value="UniProtKB-KW"/>
</dbReference>
<organism evidence="5 6">
    <name type="scientific">Inhella crocodyli</name>
    <dbReference type="NCBI Taxonomy" id="2499851"/>
    <lineage>
        <taxon>Bacteria</taxon>
        <taxon>Pseudomonadati</taxon>
        <taxon>Pseudomonadota</taxon>
        <taxon>Betaproteobacteria</taxon>
        <taxon>Burkholderiales</taxon>
        <taxon>Sphaerotilaceae</taxon>
        <taxon>Inhella</taxon>
    </lineage>
</organism>
<gene>
    <name evidence="5" type="ORF">EOD73_16865</name>
</gene>
<dbReference type="GO" id="GO:0003847">
    <property type="term" value="F:1-alkyl-2-acetylglycerophosphocholine esterase activity"/>
    <property type="evidence" value="ECO:0007669"/>
    <property type="project" value="TreeGrafter"/>
</dbReference>
<keyword evidence="4" id="KW-0732">Signal</keyword>
<keyword evidence="6" id="KW-1185">Reference proteome</keyword>
<dbReference type="InterPro" id="IPR029058">
    <property type="entry name" value="AB_hydrolase_fold"/>
</dbReference>
<keyword evidence="2" id="KW-0442">Lipid degradation</keyword>
<evidence type="ECO:0000256" key="3">
    <source>
        <dbReference type="ARBA" id="ARBA00023098"/>
    </source>
</evidence>
<keyword evidence="3" id="KW-0443">Lipid metabolism</keyword>
<evidence type="ECO:0000256" key="4">
    <source>
        <dbReference type="SAM" id="SignalP"/>
    </source>
</evidence>
<dbReference type="PANTHER" id="PTHR10272:SF0">
    <property type="entry name" value="PLATELET-ACTIVATING FACTOR ACETYLHYDROLASE"/>
    <property type="match status" value="1"/>
</dbReference>
<sequence>MKRRDWLLGAAALSAGAAWARDELGAAEAASAPAAAPAWRLEDLDWADVSRQRPVPVRLYLPTARPAQGLPLVVFSHGIGGSRRGYSYLGQHLAAQGMAALHVQHVGSDRALWSGSVFSLVGRLQAAAQTAEARARALDVRFALDQLQRERPELVDPHRIAMAGHSYGANTSLLLAGAAIPGEAPLADPRIRAAVFISAPPLHGVPEPERALAAIRLPSLHITATDDVIRVPGYTSVAAERVALFEATGSAVKGLAVFEGGSHSVFTDRGGTGGPVANPRIKRATKELVADFVQGQFGGDAALRLGQWHQRHQGLLARWVPPTA</sequence>
<reference evidence="5 6" key="1">
    <citation type="submission" date="2019-01" db="EMBL/GenBank/DDBJ databases">
        <authorList>
            <person name="Chen W.-M."/>
        </authorList>
    </citation>
    <scope>NUCLEOTIDE SEQUENCE [LARGE SCALE GENOMIC DNA]</scope>
    <source>
        <strain evidence="5 6">CCP-18</strain>
    </source>
</reference>
<dbReference type="PANTHER" id="PTHR10272">
    <property type="entry name" value="PLATELET-ACTIVATING FACTOR ACETYLHYDROLASE"/>
    <property type="match status" value="1"/>
</dbReference>
<dbReference type="Proteomes" id="UP000288587">
    <property type="component" value="Unassembled WGS sequence"/>
</dbReference>
<dbReference type="AlphaFoldDB" id="A0A437LAI5"/>